<evidence type="ECO:0000313" key="4">
    <source>
        <dbReference type="Proteomes" id="UP000629619"/>
    </source>
</evidence>
<reference evidence="3" key="1">
    <citation type="submission" date="2021-01" db="EMBL/GenBank/DDBJ databases">
        <title>Whole genome shotgun sequence of Actinoplanes siamensis NBRC 109076.</title>
        <authorList>
            <person name="Komaki H."/>
            <person name="Tamura T."/>
        </authorList>
    </citation>
    <scope>NUCLEOTIDE SEQUENCE</scope>
    <source>
        <strain evidence="3">NBRC 109076</strain>
    </source>
</reference>
<dbReference type="Gene3D" id="3.10.450.50">
    <property type="match status" value="1"/>
</dbReference>
<dbReference type="InterPro" id="IPR037401">
    <property type="entry name" value="SnoaL-like"/>
</dbReference>
<accession>A0A919NDU0</accession>
<feature type="region of interest" description="Disordered" evidence="1">
    <location>
        <begin position="38"/>
        <end position="62"/>
    </location>
</feature>
<evidence type="ECO:0000259" key="2">
    <source>
        <dbReference type="Pfam" id="PF12680"/>
    </source>
</evidence>
<organism evidence="3 4">
    <name type="scientific">Actinoplanes siamensis</name>
    <dbReference type="NCBI Taxonomy" id="1223317"/>
    <lineage>
        <taxon>Bacteria</taxon>
        <taxon>Bacillati</taxon>
        <taxon>Actinomycetota</taxon>
        <taxon>Actinomycetes</taxon>
        <taxon>Micromonosporales</taxon>
        <taxon>Micromonosporaceae</taxon>
        <taxon>Actinoplanes</taxon>
    </lineage>
</organism>
<gene>
    <name evidence="3" type="ORF">Asi03nite_68960</name>
</gene>
<dbReference type="Proteomes" id="UP000629619">
    <property type="component" value="Unassembled WGS sequence"/>
</dbReference>
<dbReference type="SUPFAM" id="SSF54427">
    <property type="entry name" value="NTF2-like"/>
    <property type="match status" value="1"/>
</dbReference>
<evidence type="ECO:0000256" key="1">
    <source>
        <dbReference type="SAM" id="MobiDB-lite"/>
    </source>
</evidence>
<dbReference type="EMBL" id="BOMW01000082">
    <property type="protein sequence ID" value="GIF09358.1"/>
    <property type="molecule type" value="Genomic_DNA"/>
</dbReference>
<evidence type="ECO:0000313" key="3">
    <source>
        <dbReference type="EMBL" id="GIF09358.1"/>
    </source>
</evidence>
<feature type="domain" description="SnoaL-like" evidence="2">
    <location>
        <begin position="71"/>
        <end position="169"/>
    </location>
</feature>
<proteinExistence type="predicted"/>
<dbReference type="RefSeq" id="WP_203684666.1">
    <property type="nucleotide sequence ID" value="NZ_BOMW01000082.1"/>
</dbReference>
<protein>
    <recommendedName>
        <fullName evidence="2">SnoaL-like domain-containing protein</fullName>
    </recommendedName>
</protein>
<keyword evidence="4" id="KW-1185">Reference proteome</keyword>
<sequence length="179" mass="20475">MAFDTAMSRSARHLLHRWYGVAEWPDGAADRVIDQAEHPAAAEGTGHQTAAEEEEIVSPDTNMERSADDLVRLLYAIVDEERWTELGEVFAEDCVIDRAEQQLVGLDRIRDYYLHERRFGQTSHRPERIVGDRDAIACWGSFSAVGRAGELIEERFADTFLVRDLKVVRRATYLFPKPR</sequence>
<name>A0A919NDU0_9ACTN</name>
<dbReference type="Pfam" id="PF12680">
    <property type="entry name" value="SnoaL_2"/>
    <property type="match status" value="1"/>
</dbReference>
<dbReference type="InterPro" id="IPR032710">
    <property type="entry name" value="NTF2-like_dom_sf"/>
</dbReference>
<dbReference type="AlphaFoldDB" id="A0A919NDU0"/>
<comment type="caution">
    <text evidence="3">The sequence shown here is derived from an EMBL/GenBank/DDBJ whole genome shotgun (WGS) entry which is preliminary data.</text>
</comment>